<dbReference type="SMART" id="SM00052">
    <property type="entry name" value="EAL"/>
    <property type="match status" value="1"/>
</dbReference>
<dbReference type="Pfam" id="PF00990">
    <property type="entry name" value="GGDEF"/>
    <property type="match status" value="1"/>
</dbReference>
<dbReference type="CDD" id="cd01948">
    <property type="entry name" value="EAL"/>
    <property type="match status" value="1"/>
</dbReference>
<dbReference type="AlphaFoldDB" id="A0A6S6XTK8"/>
<proteinExistence type="predicted"/>
<dbReference type="FunFam" id="3.30.70.270:FF:000001">
    <property type="entry name" value="Diguanylate cyclase domain protein"/>
    <property type="match status" value="1"/>
</dbReference>
<dbReference type="CDD" id="cd01949">
    <property type="entry name" value="GGDEF"/>
    <property type="match status" value="1"/>
</dbReference>
<comment type="catalytic activity">
    <reaction evidence="1">
        <text>3',3'-c-di-GMP + H2O = 5'-phosphoguanylyl(3'-&gt;5')guanosine + H(+)</text>
        <dbReference type="Rhea" id="RHEA:24902"/>
        <dbReference type="ChEBI" id="CHEBI:15377"/>
        <dbReference type="ChEBI" id="CHEBI:15378"/>
        <dbReference type="ChEBI" id="CHEBI:58754"/>
        <dbReference type="ChEBI" id="CHEBI:58805"/>
        <dbReference type="EC" id="3.1.4.52"/>
    </reaction>
    <physiologicalReaction direction="left-to-right" evidence="1">
        <dbReference type="Rhea" id="RHEA:24903"/>
    </physiologicalReaction>
</comment>
<dbReference type="PANTHER" id="PTHR44757:SF2">
    <property type="entry name" value="BIOFILM ARCHITECTURE MAINTENANCE PROTEIN MBAA"/>
    <property type="match status" value="1"/>
</dbReference>
<dbReference type="Proteomes" id="UP000515733">
    <property type="component" value="Chromosome"/>
</dbReference>
<dbReference type="PROSITE" id="PS50110">
    <property type="entry name" value="RESPONSE_REGULATORY"/>
    <property type="match status" value="1"/>
</dbReference>
<organism evidence="2 3">
    <name type="scientific">Denitratisoma oestradiolicum</name>
    <dbReference type="NCBI Taxonomy" id="311182"/>
    <lineage>
        <taxon>Bacteria</taxon>
        <taxon>Pseudomonadati</taxon>
        <taxon>Pseudomonadota</taxon>
        <taxon>Betaproteobacteria</taxon>
        <taxon>Nitrosomonadales</taxon>
        <taxon>Sterolibacteriaceae</taxon>
        <taxon>Denitratisoma</taxon>
    </lineage>
</organism>
<dbReference type="InterPro" id="IPR035965">
    <property type="entry name" value="PAS-like_dom_sf"/>
</dbReference>
<dbReference type="SUPFAM" id="SSF55073">
    <property type="entry name" value="Nucleotide cyclase"/>
    <property type="match status" value="1"/>
</dbReference>
<dbReference type="NCBIfam" id="TIGR00254">
    <property type="entry name" value="GGDEF"/>
    <property type="match status" value="1"/>
</dbReference>
<dbReference type="InterPro" id="IPR001789">
    <property type="entry name" value="Sig_transdc_resp-reg_receiver"/>
</dbReference>
<dbReference type="EMBL" id="LR778301">
    <property type="protein sequence ID" value="CAB1369335.1"/>
    <property type="molecule type" value="Genomic_DNA"/>
</dbReference>
<dbReference type="InterPro" id="IPR035919">
    <property type="entry name" value="EAL_sf"/>
</dbReference>
<dbReference type="InterPro" id="IPR000014">
    <property type="entry name" value="PAS"/>
</dbReference>
<dbReference type="Gene3D" id="3.30.450.20">
    <property type="entry name" value="PAS domain"/>
    <property type="match status" value="1"/>
</dbReference>
<dbReference type="SMART" id="SM00448">
    <property type="entry name" value="REC"/>
    <property type="match status" value="1"/>
</dbReference>
<gene>
    <name evidence="2" type="ORF">DENOEST_2170</name>
</gene>
<dbReference type="SUPFAM" id="SSF55785">
    <property type="entry name" value="PYP-like sensor domain (PAS domain)"/>
    <property type="match status" value="1"/>
</dbReference>
<dbReference type="GO" id="GO:0071111">
    <property type="term" value="F:cyclic-guanylate-specific phosphodiesterase activity"/>
    <property type="evidence" value="ECO:0007669"/>
    <property type="project" value="UniProtKB-EC"/>
</dbReference>
<dbReference type="PROSITE" id="PS50113">
    <property type="entry name" value="PAC"/>
    <property type="match status" value="1"/>
</dbReference>
<dbReference type="PROSITE" id="PS50887">
    <property type="entry name" value="GGDEF"/>
    <property type="match status" value="1"/>
</dbReference>
<dbReference type="Pfam" id="PF13426">
    <property type="entry name" value="PAS_9"/>
    <property type="match status" value="1"/>
</dbReference>
<dbReference type="RefSeq" id="WP_145770881.1">
    <property type="nucleotide sequence ID" value="NZ_LR778301.1"/>
</dbReference>
<dbReference type="InterPro" id="IPR052155">
    <property type="entry name" value="Biofilm_reg_signaling"/>
</dbReference>
<sequence length="683" mass="77261">MEPTLLLVDDEENILHALVRLLRGAGYRLLTATSGEAGLLVLDNNEVHVILSDQRMPGMSGSEFLSRVKDRHPEAVRMVLSGYSDLAAVTDAINRGNIYKFLLKPWDDDLLRANIREAFERYELGVKGAQFTKIYENTVEGILITDGNSYIQAVNPAFTTITGYGADEVVGKTPALLRSDRHDETFFRTMWKCLHETGKWTGEIWNRRKNGEEFPEWLNITAIHDPQGRLQQYVGLFTDITEHKQAEEKLRYQAYHDPLTDLPNRLMYTEHLDLALPQAERREQLCGVMMLDLDRFKNVNDTYGHEFGDKLLITVAQRLRDSIRKEDTLARMGGDEFTFLLPLVTDVQDVARVAEKVLAGFAKPLTINGKDMFVTPSIGISLFPNDGHDAETLLKNADAAMYRAKEQGRNNYQFYTTDMNALTQQRLSLENDLRQAVERSELEMYYQPKVSLKDGRIVGAEALIRWKHPERGFVPPGDFIPLSEENGLILPIGEWLLRDICQQIRHWHDEGLHPPCIAINISGRQFQRQNLPDLVAQIMADSNIQPDDIELELTEGTIMSNAETNIEMLVMLKRMGLSLAIDDFGTGYSSLSYLKRFPIDVLKVDYSFVRDITTDNNSAELVRGVIGMAHGLKLEVVAEGVETAAQLELLRQYGCDVIQGFLFSKPLPAGEFAALVKADRRLG</sequence>
<dbReference type="SUPFAM" id="SSF141868">
    <property type="entry name" value="EAL domain-like"/>
    <property type="match status" value="1"/>
</dbReference>
<dbReference type="InterPro" id="IPR011006">
    <property type="entry name" value="CheY-like_superfamily"/>
</dbReference>
<dbReference type="Gene3D" id="3.40.50.2300">
    <property type="match status" value="1"/>
</dbReference>
<evidence type="ECO:0000313" key="2">
    <source>
        <dbReference type="EMBL" id="CAB1369335.1"/>
    </source>
</evidence>
<accession>A0A6S6XTK8</accession>
<dbReference type="SUPFAM" id="SSF52172">
    <property type="entry name" value="CheY-like"/>
    <property type="match status" value="1"/>
</dbReference>
<evidence type="ECO:0000256" key="1">
    <source>
        <dbReference type="ARBA" id="ARBA00051114"/>
    </source>
</evidence>
<dbReference type="SMART" id="SM00086">
    <property type="entry name" value="PAC"/>
    <property type="match status" value="1"/>
</dbReference>
<dbReference type="InterPro" id="IPR043128">
    <property type="entry name" value="Rev_trsase/Diguanyl_cyclase"/>
</dbReference>
<name>A0A6S6XTK8_9PROT</name>
<dbReference type="KEGG" id="doe:DENOEST_2170"/>
<dbReference type="GO" id="GO:0000160">
    <property type="term" value="P:phosphorelay signal transduction system"/>
    <property type="evidence" value="ECO:0007669"/>
    <property type="project" value="InterPro"/>
</dbReference>
<dbReference type="PANTHER" id="PTHR44757">
    <property type="entry name" value="DIGUANYLATE CYCLASE DGCP"/>
    <property type="match status" value="1"/>
</dbReference>
<dbReference type="SMART" id="SM00267">
    <property type="entry name" value="GGDEF"/>
    <property type="match status" value="1"/>
</dbReference>
<evidence type="ECO:0008006" key="4">
    <source>
        <dbReference type="Google" id="ProtNLM"/>
    </source>
</evidence>
<dbReference type="OrthoDB" id="9813903at2"/>
<dbReference type="SMART" id="SM00091">
    <property type="entry name" value="PAS"/>
    <property type="match status" value="1"/>
</dbReference>
<keyword evidence="3" id="KW-1185">Reference proteome</keyword>
<dbReference type="InterPro" id="IPR000160">
    <property type="entry name" value="GGDEF_dom"/>
</dbReference>
<dbReference type="InterPro" id="IPR001610">
    <property type="entry name" value="PAC"/>
</dbReference>
<dbReference type="Pfam" id="PF00563">
    <property type="entry name" value="EAL"/>
    <property type="match status" value="1"/>
</dbReference>
<dbReference type="CDD" id="cd17569">
    <property type="entry name" value="REC_HupR-like"/>
    <property type="match status" value="1"/>
</dbReference>
<dbReference type="PROSITE" id="PS50112">
    <property type="entry name" value="PAS"/>
    <property type="match status" value="1"/>
</dbReference>
<reference evidence="2 3" key="1">
    <citation type="submission" date="2020-03" db="EMBL/GenBank/DDBJ databases">
        <authorList>
            <consortium name="Genoscope - CEA"/>
            <person name="William W."/>
        </authorList>
    </citation>
    <scope>NUCLEOTIDE SEQUENCE [LARGE SCALE GENOMIC DNA]</scope>
    <source>
        <strain evidence="3">DSM 16959</strain>
    </source>
</reference>
<dbReference type="InterPro" id="IPR000700">
    <property type="entry name" value="PAS-assoc_C"/>
</dbReference>
<dbReference type="Pfam" id="PF00072">
    <property type="entry name" value="Response_reg"/>
    <property type="match status" value="1"/>
</dbReference>
<dbReference type="PROSITE" id="PS50883">
    <property type="entry name" value="EAL"/>
    <property type="match status" value="1"/>
</dbReference>
<dbReference type="GO" id="GO:0071732">
    <property type="term" value="P:cellular response to nitric oxide"/>
    <property type="evidence" value="ECO:0007669"/>
    <property type="project" value="UniProtKB-ARBA"/>
</dbReference>
<dbReference type="FunFam" id="3.20.20.450:FF:000001">
    <property type="entry name" value="Cyclic di-GMP phosphodiesterase yahA"/>
    <property type="match status" value="1"/>
</dbReference>
<dbReference type="Gene3D" id="3.30.70.270">
    <property type="match status" value="1"/>
</dbReference>
<dbReference type="NCBIfam" id="TIGR00229">
    <property type="entry name" value="sensory_box"/>
    <property type="match status" value="1"/>
</dbReference>
<protein>
    <recommendedName>
        <fullName evidence="4">Diguanylate cyclase</fullName>
    </recommendedName>
</protein>
<dbReference type="Gene3D" id="3.20.20.450">
    <property type="entry name" value="EAL domain"/>
    <property type="match status" value="1"/>
</dbReference>
<dbReference type="InterPro" id="IPR029787">
    <property type="entry name" value="Nucleotide_cyclase"/>
</dbReference>
<evidence type="ECO:0000313" key="3">
    <source>
        <dbReference type="Proteomes" id="UP000515733"/>
    </source>
</evidence>
<dbReference type="InterPro" id="IPR001633">
    <property type="entry name" value="EAL_dom"/>
</dbReference>
<dbReference type="CDD" id="cd00130">
    <property type="entry name" value="PAS"/>
    <property type="match status" value="1"/>
</dbReference>